<gene>
    <name evidence="1" type="ORF">QWJ38_23250</name>
</gene>
<accession>A0ABT8E084</accession>
<dbReference type="EMBL" id="JAUHHC010000008">
    <property type="protein sequence ID" value="MDN3923214.1"/>
    <property type="molecule type" value="Genomic_DNA"/>
</dbReference>
<reference evidence="1 2" key="1">
    <citation type="submission" date="2023-06" db="EMBL/GenBank/DDBJ databases">
        <title>Pelomonas sp. PFR6 16S ribosomal RNA gene Genome sequencing and assembly.</title>
        <authorList>
            <person name="Woo H."/>
        </authorList>
    </citation>
    <scope>NUCLEOTIDE SEQUENCE [LARGE SCALE GENOMIC DNA]</scope>
    <source>
        <strain evidence="1 2">PFR6</strain>
    </source>
</reference>
<evidence type="ECO:0000313" key="1">
    <source>
        <dbReference type="EMBL" id="MDN3923214.1"/>
    </source>
</evidence>
<comment type="caution">
    <text evidence="1">The sequence shown here is derived from an EMBL/GenBank/DDBJ whole genome shotgun (WGS) entry which is preliminary data.</text>
</comment>
<dbReference type="Proteomes" id="UP001228044">
    <property type="component" value="Unassembled WGS sequence"/>
</dbReference>
<evidence type="ECO:0008006" key="3">
    <source>
        <dbReference type="Google" id="ProtNLM"/>
    </source>
</evidence>
<sequence>MSKEGKQVFGLIEFDPTRNVFVGRIVGFPHIEFEAKAFGDVERRLRESVLAMIESDSLVMETEFCALVHLAGGARDVADLPASNG</sequence>
<name>A0ABT8E084_9BURK</name>
<evidence type="ECO:0000313" key="2">
    <source>
        <dbReference type="Proteomes" id="UP001228044"/>
    </source>
</evidence>
<organism evidence="1 2">
    <name type="scientific">Roseateles violae</name>
    <dbReference type="NCBI Taxonomy" id="3058042"/>
    <lineage>
        <taxon>Bacteria</taxon>
        <taxon>Pseudomonadati</taxon>
        <taxon>Pseudomonadota</taxon>
        <taxon>Betaproteobacteria</taxon>
        <taxon>Burkholderiales</taxon>
        <taxon>Sphaerotilaceae</taxon>
        <taxon>Roseateles</taxon>
    </lineage>
</organism>
<protein>
    <recommendedName>
        <fullName evidence="3">HicB-like antitoxin of toxin-antitoxin system domain-containing protein</fullName>
    </recommendedName>
</protein>
<keyword evidence="2" id="KW-1185">Reference proteome</keyword>
<proteinExistence type="predicted"/>